<dbReference type="AlphaFoldDB" id="A0A7Y8KY63"/>
<reference evidence="1 2" key="1">
    <citation type="submission" date="2019-09" db="EMBL/GenBank/DDBJ databases">
        <title>Hydrogenophaga aromatica sp. nov., isolated from a para-xylene-degrading enrichment culture.</title>
        <authorList>
            <person name="Tancsics A."/>
            <person name="Banerjee S."/>
        </authorList>
    </citation>
    <scope>NUCLEOTIDE SEQUENCE [LARGE SCALE GENOMIC DNA]</scope>
    <source>
        <strain evidence="1 2">D2P1</strain>
    </source>
</reference>
<name>A0A7Y8KY63_9BURK</name>
<organism evidence="1 2">
    <name type="scientific">Hydrogenophaga aromaticivorans</name>
    <dbReference type="NCBI Taxonomy" id="2610898"/>
    <lineage>
        <taxon>Bacteria</taxon>
        <taxon>Pseudomonadati</taxon>
        <taxon>Pseudomonadota</taxon>
        <taxon>Betaproteobacteria</taxon>
        <taxon>Burkholderiales</taxon>
        <taxon>Comamonadaceae</taxon>
        <taxon>Hydrogenophaga</taxon>
    </lineage>
</organism>
<evidence type="ECO:0000313" key="2">
    <source>
        <dbReference type="Proteomes" id="UP000545507"/>
    </source>
</evidence>
<gene>
    <name evidence="1" type="ORF">F3K02_19325</name>
</gene>
<accession>A0A7Y8KY63</accession>
<proteinExistence type="predicted"/>
<dbReference type="RefSeq" id="WP_177137262.1">
    <property type="nucleotide sequence ID" value="NZ_JAGPWB010000013.1"/>
</dbReference>
<dbReference type="EMBL" id="VYGV01000016">
    <property type="protein sequence ID" value="NWF47385.1"/>
    <property type="molecule type" value="Genomic_DNA"/>
</dbReference>
<sequence>MIEMLVRLGLALFLSLGLAVLLAWGWDSSDDRPTPSHTPFTASDSVALLRDHPFVAGIGLRVSI</sequence>
<protein>
    <submittedName>
        <fullName evidence="1">Uncharacterized protein</fullName>
    </submittedName>
</protein>
<keyword evidence="2" id="KW-1185">Reference proteome</keyword>
<evidence type="ECO:0000313" key="1">
    <source>
        <dbReference type="EMBL" id="NWF47385.1"/>
    </source>
</evidence>
<comment type="caution">
    <text evidence="1">The sequence shown here is derived from an EMBL/GenBank/DDBJ whole genome shotgun (WGS) entry which is preliminary data.</text>
</comment>
<dbReference type="Proteomes" id="UP000545507">
    <property type="component" value="Unassembled WGS sequence"/>
</dbReference>